<protein>
    <submittedName>
        <fullName evidence="1">Uncharacterized protein</fullName>
    </submittedName>
</protein>
<reference evidence="1" key="2">
    <citation type="submission" date="2022-06" db="UniProtKB">
        <authorList>
            <consortium name="EnsemblMetazoa"/>
        </authorList>
    </citation>
    <scope>IDENTIFICATION</scope>
    <source>
        <strain evidence="1">PS312</strain>
    </source>
</reference>
<reference evidence="2" key="1">
    <citation type="journal article" date="2008" name="Nat. Genet.">
        <title>The Pristionchus pacificus genome provides a unique perspective on nematode lifestyle and parasitism.</title>
        <authorList>
            <person name="Dieterich C."/>
            <person name="Clifton S.W."/>
            <person name="Schuster L.N."/>
            <person name="Chinwalla A."/>
            <person name="Delehaunty K."/>
            <person name="Dinkelacker I."/>
            <person name="Fulton L."/>
            <person name="Fulton R."/>
            <person name="Godfrey J."/>
            <person name="Minx P."/>
            <person name="Mitreva M."/>
            <person name="Roeseler W."/>
            <person name="Tian H."/>
            <person name="Witte H."/>
            <person name="Yang S.P."/>
            <person name="Wilson R.K."/>
            <person name="Sommer R.J."/>
        </authorList>
    </citation>
    <scope>NUCLEOTIDE SEQUENCE [LARGE SCALE GENOMIC DNA]</scope>
    <source>
        <strain evidence="2">PS312</strain>
    </source>
</reference>
<accession>A0A2A6C2C5</accession>
<organism evidence="1 2">
    <name type="scientific">Pristionchus pacificus</name>
    <name type="common">Parasitic nematode worm</name>
    <dbReference type="NCBI Taxonomy" id="54126"/>
    <lineage>
        <taxon>Eukaryota</taxon>
        <taxon>Metazoa</taxon>
        <taxon>Ecdysozoa</taxon>
        <taxon>Nematoda</taxon>
        <taxon>Chromadorea</taxon>
        <taxon>Rhabditida</taxon>
        <taxon>Rhabditina</taxon>
        <taxon>Diplogasteromorpha</taxon>
        <taxon>Diplogasteroidea</taxon>
        <taxon>Neodiplogasteridae</taxon>
        <taxon>Pristionchus</taxon>
    </lineage>
</organism>
<accession>A0A8R1V3U1</accession>
<dbReference type="EnsemblMetazoa" id="PPA45525.1">
    <property type="protein sequence ID" value="PPA45525.1"/>
    <property type="gene ID" value="WBGene00283894"/>
</dbReference>
<dbReference type="Proteomes" id="UP000005239">
    <property type="component" value="Unassembled WGS sequence"/>
</dbReference>
<name>A0A2A6C2C5_PRIPA</name>
<proteinExistence type="predicted"/>
<keyword evidence="2" id="KW-1185">Reference proteome</keyword>
<gene>
    <name evidence="1" type="primary">WBGene00283894</name>
</gene>
<evidence type="ECO:0000313" key="1">
    <source>
        <dbReference type="EnsemblMetazoa" id="PPA45525.1"/>
    </source>
</evidence>
<sequence>MQKTTILCYATIRRVTWERAMMIRARASTFTGHNEKGGMQDKFFDQEVELSIGPGGTKLTEDIVKVESFDDLEFV</sequence>
<dbReference type="AlphaFoldDB" id="A0A2A6C2C5"/>
<evidence type="ECO:0000313" key="2">
    <source>
        <dbReference type="Proteomes" id="UP000005239"/>
    </source>
</evidence>